<reference evidence="1 2" key="1">
    <citation type="journal article" date="2024" name="G3 (Bethesda)">
        <title>Genome assembly of Hibiscus sabdariffa L. provides insights into metabolisms of medicinal natural products.</title>
        <authorList>
            <person name="Kim T."/>
        </authorList>
    </citation>
    <scope>NUCLEOTIDE SEQUENCE [LARGE SCALE GENOMIC DNA]</scope>
    <source>
        <strain evidence="1">TK-2024</strain>
        <tissue evidence="1">Old leaves</tissue>
    </source>
</reference>
<name>A0ABR2REA3_9ROSI</name>
<proteinExistence type="predicted"/>
<sequence>MDVKVCVSGVGVGKVGGENDSDLCVVSDHQSESENASVSDGLDKDKSVKAVISGNVCNAVLGDSLNLGSRHIGERELLGCGYHVPKSDKVESCKETRKLESLEGFGRNNGPSWAAIVKSNRPLEESVSPGCVIDKSRSLDHGSVKDCLSLVGGNKSVCERVDNLEKLDFFVGEDVKQSTLKFMRLRQWFLNSQKKISQANPKISGDRSMVSDLFQTCSSFEYEGLEDLSR</sequence>
<evidence type="ECO:0000313" key="1">
    <source>
        <dbReference type="EMBL" id="KAK9011268.1"/>
    </source>
</evidence>
<comment type="caution">
    <text evidence="1">The sequence shown here is derived from an EMBL/GenBank/DDBJ whole genome shotgun (WGS) entry which is preliminary data.</text>
</comment>
<evidence type="ECO:0000313" key="2">
    <source>
        <dbReference type="Proteomes" id="UP001396334"/>
    </source>
</evidence>
<protein>
    <submittedName>
        <fullName evidence="1">Uncharacterized protein</fullName>
    </submittedName>
</protein>
<accession>A0ABR2REA3</accession>
<gene>
    <name evidence="1" type="ORF">V6N11_044122</name>
</gene>
<organism evidence="1 2">
    <name type="scientific">Hibiscus sabdariffa</name>
    <name type="common">roselle</name>
    <dbReference type="NCBI Taxonomy" id="183260"/>
    <lineage>
        <taxon>Eukaryota</taxon>
        <taxon>Viridiplantae</taxon>
        <taxon>Streptophyta</taxon>
        <taxon>Embryophyta</taxon>
        <taxon>Tracheophyta</taxon>
        <taxon>Spermatophyta</taxon>
        <taxon>Magnoliopsida</taxon>
        <taxon>eudicotyledons</taxon>
        <taxon>Gunneridae</taxon>
        <taxon>Pentapetalae</taxon>
        <taxon>rosids</taxon>
        <taxon>malvids</taxon>
        <taxon>Malvales</taxon>
        <taxon>Malvaceae</taxon>
        <taxon>Malvoideae</taxon>
        <taxon>Hibiscus</taxon>
    </lineage>
</organism>
<keyword evidence="2" id="KW-1185">Reference proteome</keyword>
<dbReference type="Proteomes" id="UP001396334">
    <property type="component" value="Unassembled WGS sequence"/>
</dbReference>
<dbReference type="EMBL" id="JBBPBN010000023">
    <property type="protein sequence ID" value="KAK9011268.1"/>
    <property type="molecule type" value="Genomic_DNA"/>
</dbReference>